<reference evidence="2 3" key="1">
    <citation type="journal article" date="2012" name="Genome Res.">
        <title>Genomic basis of endosymbiont-conferred protection against an insect parasitoid.</title>
        <authorList>
            <person name="Hansen A.K."/>
            <person name="Vorburger C."/>
            <person name="Moran N.A."/>
        </authorList>
    </citation>
    <scope>NUCLEOTIDE SEQUENCE [LARGE SCALE GENOMIC DNA]</scope>
    <source>
        <strain evidence="3">R5.15</strain>
    </source>
</reference>
<gene>
    <name evidence="2" type="ORF">Rin_00006520</name>
</gene>
<proteinExistence type="predicted"/>
<keyword evidence="3" id="KW-1185">Reference proteome</keyword>
<name>G2GY03_9ENTR</name>
<keyword evidence="1" id="KW-0812">Transmembrane</keyword>
<dbReference type="Proteomes" id="UP000004116">
    <property type="component" value="Unassembled WGS sequence"/>
</dbReference>
<sequence>MINRSESCFKERYLTAPFFLRNIACPAAKMLKMPTALSIIRVSTLMAGIGYVSGLFVFKLTTHQIKNLVACREPISSSSYSLNHFIVTIFFEHFT</sequence>
<keyword evidence="1" id="KW-1133">Transmembrane helix</keyword>
<dbReference type="EMBL" id="AGCA01000137">
    <property type="protein sequence ID" value="EGY29384.1"/>
    <property type="molecule type" value="Genomic_DNA"/>
</dbReference>
<protein>
    <submittedName>
        <fullName evidence="2">Uncharacterized protein</fullName>
    </submittedName>
</protein>
<organism evidence="2 3">
    <name type="scientific">Candidatus Regiella insecticola 5.15</name>
    <dbReference type="NCBI Taxonomy" id="1005043"/>
    <lineage>
        <taxon>Bacteria</taxon>
        <taxon>Pseudomonadati</taxon>
        <taxon>Pseudomonadota</taxon>
        <taxon>Gammaproteobacteria</taxon>
        <taxon>Enterobacterales</taxon>
        <taxon>Enterobacteriaceae</taxon>
        <taxon>aphid secondary symbionts</taxon>
        <taxon>Candidatus Regiella</taxon>
    </lineage>
</organism>
<feature type="transmembrane region" description="Helical" evidence="1">
    <location>
        <begin position="39"/>
        <end position="58"/>
    </location>
</feature>
<keyword evidence="1" id="KW-0472">Membrane</keyword>
<accession>G2GY03</accession>
<evidence type="ECO:0000256" key="1">
    <source>
        <dbReference type="SAM" id="Phobius"/>
    </source>
</evidence>
<evidence type="ECO:0000313" key="2">
    <source>
        <dbReference type="EMBL" id="EGY29384.1"/>
    </source>
</evidence>
<evidence type="ECO:0000313" key="3">
    <source>
        <dbReference type="Proteomes" id="UP000004116"/>
    </source>
</evidence>
<dbReference type="AlphaFoldDB" id="G2GY03"/>
<comment type="caution">
    <text evidence="2">The sequence shown here is derived from an EMBL/GenBank/DDBJ whole genome shotgun (WGS) entry which is preliminary data.</text>
</comment>